<evidence type="ECO:0000256" key="9">
    <source>
        <dbReference type="SAM" id="MobiDB-lite"/>
    </source>
</evidence>
<protein>
    <recommendedName>
        <fullName evidence="10">Nuclear receptor domain-containing protein</fullName>
    </recommendedName>
</protein>
<keyword evidence="7" id="KW-0675">Receptor</keyword>
<dbReference type="Pfam" id="PF00105">
    <property type="entry name" value="zf-C4"/>
    <property type="match status" value="2"/>
</dbReference>
<keyword evidence="3" id="KW-0862">Zinc</keyword>
<keyword evidence="1" id="KW-0479">Metal-binding</keyword>
<dbReference type="SUPFAM" id="SSF57716">
    <property type="entry name" value="Glucocorticoid receptor-like (DNA-binding domain)"/>
    <property type="match status" value="2"/>
</dbReference>
<dbReference type="GO" id="GO:0045944">
    <property type="term" value="P:positive regulation of transcription by RNA polymerase II"/>
    <property type="evidence" value="ECO:0007669"/>
    <property type="project" value="TreeGrafter"/>
</dbReference>
<dbReference type="GO" id="GO:0000122">
    <property type="term" value="P:negative regulation of transcription by RNA polymerase II"/>
    <property type="evidence" value="ECO:0007669"/>
    <property type="project" value="TreeGrafter"/>
</dbReference>
<dbReference type="Proteomes" id="UP000267029">
    <property type="component" value="Unassembled WGS sequence"/>
</dbReference>
<dbReference type="InterPro" id="IPR001628">
    <property type="entry name" value="Znf_hrmn_rcpt"/>
</dbReference>
<evidence type="ECO:0000313" key="12">
    <source>
        <dbReference type="Proteomes" id="UP000267029"/>
    </source>
</evidence>
<dbReference type="GO" id="GO:0004879">
    <property type="term" value="F:nuclear receptor activity"/>
    <property type="evidence" value="ECO:0007669"/>
    <property type="project" value="TreeGrafter"/>
</dbReference>
<name>A0A0R3U181_MESCO</name>
<evidence type="ECO:0000256" key="4">
    <source>
        <dbReference type="ARBA" id="ARBA00023015"/>
    </source>
</evidence>
<feature type="domain" description="Nuclear receptor" evidence="10">
    <location>
        <begin position="166"/>
        <end position="243"/>
    </location>
</feature>
<dbReference type="GO" id="GO:0009755">
    <property type="term" value="P:hormone-mediated signaling pathway"/>
    <property type="evidence" value="ECO:0007669"/>
    <property type="project" value="TreeGrafter"/>
</dbReference>
<keyword evidence="12" id="KW-1185">Reference proteome</keyword>
<dbReference type="PROSITE" id="PS51030">
    <property type="entry name" value="NUCLEAR_REC_DBD_2"/>
    <property type="match status" value="2"/>
</dbReference>
<evidence type="ECO:0000256" key="3">
    <source>
        <dbReference type="ARBA" id="ARBA00022833"/>
    </source>
</evidence>
<sequence length="826" mass="90182">MTHSPTSTSSSSHQNLNINQFTNTVTDDTFTSASSHWSTPGLGCLNRGVDEPDSSLHPTYALLGTAVTENPQFFHKSSSQMAVGSNSNITETNGENGYFPVDTGSGYYSPQPASFNSLLPRTQTPHTPQSAMPESPKADKATGGVSLPGFTSPESAFYQYQNRMEGQLCQICGELAAGFHHGAYVCEACKKFFMRHSLANGRATTTCPSGGKCVIAKTSRGRCQQCRYKKCLEVGMSLKDMDGQGELDISNIPCRVCGGRSSGFHFGALTCEGCKGFFRRTEEAAGRLVCVGGKDNCTITPRSRNVCKACRFRRCLRAGMSKRGSRIGRQPNAVKFHCAIEIRQLQDSGQLLASEFAAESRKHCSLPTLLSSPSNGPPSISPSSVVSPAGIGPVASQRRASAGACDLAGYAASTLVASTATLPKRKASAPVKLEGLIGSCQDSVAAPASLIRTQIPGCDGSPGSSSEATVLRTVGPNEEVMLDGIAWFNYGMRTATEFLRLPNAYFKSRFDISSIDPAHVDDAHRVWGHVMNHFHLHSQQIVQFAKLIPGWFPPEPTSNLGNCLCLGHNRSRYLFELCCIGFNQLSLAGRGNLVREGMYPVMLLLMARDFEPAEGKYNYFDFTPSERDVILRHFPSYNRVVEHLSISGRFFQQLNLSLSEFSFVCAIEILRTQNQPQEVVDHKWTRLESLSEMLTSMSKEHQDIAIQMKRTRPDLGYPDLYVEMYQLTDPPFSARALMNVSVLGTGTTTDNSDLASETHFPSTSVLIQQPVATPSTTIGHWQLQSHAIKMEDSNWSVHDHWNAPGVPSANPYQISNFLESSRPGQP</sequence>
<evidence type="ECO:0000256" key="8">
    <source>
        <dbReference type="ARBA" id="ARBA00023242"/>
    </source>
</evidence>
<dbReference type="OrthoDB" id="5771769at2759"/>
<feature type="compositionally biased region" description="Polar residues" evidence="9">
    <location>
        <begin position="112"/>
        <end position="132"/>
    </location>
</feature>
<dbReference type="Gene3D" id="1.10.565.10">
    <property type="entry name" value="Retinoid X Receptor"/>
    <property type="match status" value="1"/>
</dbReference>
<dbReference type="SMART" id="SM00399">
    <property type="entry name" value="ZnF_C4"/>
    <property type="match status" value="2"/>
</dbReference>
<dbReference type="Gene3D" id="3.30.50.10">
    <property type="entry name" value="Erythroid Transcription Factor GATA-1, subunit A"/>
    <property type="match status" value="2"/>
</dbReference>
<evidence type="ECO:0000256" key="2">
    <source>
        <dbReference type="ARBA" id="ARBA00022771"/>
    </source>
</evidence>
<evidence type="ECO:0000313" key="11">
    <source>
        <dbReference type="EMBL" id="VDD74096.1"/>
    </source>
</evidence>
<organism evidence="11 12">
    <name type="scientific">Mesocestoides corti</name>
    <name type="common">Flatworm</name>
    <dbReference type="NCBI Taxonomy" id="53468"/>
    <lineage>
        <taxon>Eukaryota</taxon>
        <taxon>Metazoa</taxon>
        <taxon>Spiralia</taxon>
        <taxon>Lophotrochozoa</taxon>
        <taxon>Platyhelminthes</taxon>
        <taxon>Cestoda</taxon>
        <taxon>Eucestoda</taxon>
        <taxon>Cyclophyllidea</taxon>
        <taxon>Mesocestoididae</taxon>
        <taxon>Mesocestoides</taxon>
    </lineage>
</organism>
<dbReference type="InterPro" id="IPR013088">
    <property type="entry name" value="Znf_NHR/GATA"/>
</dbReference>
<proteinExistence type="predicted"/>
<dbReference type="InterPro" id="IPR050234">
    <property type="entry name" value="Nuclear_hormone_rcpt_NR1"/>
</dbReference>
<evidence type="ECO:0000256" key="1">
    <source>
        <dbReference type="ARBA" id="ARBA00022723"/>
    </source>
</evidence>
<keyword evidence="8" id="KW-0539">Nucleus</keyword>
<evidence type="ECO:0000256" key="6">
    <source>
        <dbReference type="ARBA" id="ARBA00023163"/>
    </source>
</evidence>
<accession>A0A0R3U181</accession>
<evidence type="ECO:0000256" key="7">
    <source>
        <dbReference type="ARBA" id="ARBA00023170"/>
    </source>
</evidence>
<gene>
    <name evidence="11" type="ORF">MCOS_LOCUS99</name>
</gene>
<dbReference type="PANTHER" id="PTHR24082">
    <property type="entry name" value="NUCLEAR HORMONE RECEPTOR"/>
    <property type="match status" value="1"/>
</dbReference>
<reference evidence="11 12" key="1">
    <citation type="submission" date="2018-10" db="EMBL/GenBank/DDBJ databases">
        <authorList>
            <consortium name="Pathogen Informatics"/>
        </authorList>
    </citation>
    <scope>NUCLEOTIDE SEQUENCE [LARGE SCALE GENOMIC DNA]</scope>
</reference>
<feature type="domain" description="Nuclear receptor" evidence="10">
    <location>
        <begin position="251"/>
        <end position="327"/>
    </location>
</feature>
<keyword evidence="6" id="KW-0804">Transcription</keyword>
<dbReference type="EMBL" id="UXSR01000008">
    <property type="protein sequence ID" value="VDD74096.1"/>
    <property type="molecule type" value="Genomic_DNA"/>
</dbReference>
<dbReference type="PANTHER" id="PTHR24082:SF473">
    <property type="entry name" value="ECDYSONE-INDUCED PROTEIN 75B, ISOFORM B"/>
    <property type="match status" value="1"/>
</dbReference>
<dbReference type="GO" id="GO:0030154">
    <property type="term" value="P:cell differentiation"/>
    <property type="evidence" value="ECO:0007669"/>
    <property type="project" value="TreeGrafter"/>
</dbReference>
<dbReference type="AlphaFoldDB" id="A0A0R3U181"/>
<keyword evidence="4" id="KW-0805">Transcription regulation</keyword>
<dbReference type="PRINTS" id="PR00047">
    <property type="entry name" value="STROIDFINGER"/>
</dbReference>
<dbReference type="GO" id="GO:0008270">
    <property type="term" value="F:zinc ion binding"/>
    <property type="evidence" value="ECO:0007669"/>
    <property type="project" value="UniProtKB-KW"/>
</dbReference>
<dbReference type="STRING" id="53468.A0A0R3U181"/>
<keyword evidence="2" id="KW-0863">Zinc-finger</keyword>
<dbReference type="CDD" id="cd07179">
    <property type="entry name" value="2DBD_NR_DBD2"/>
    <property type="match status" value="1"/>
</dbReference>
<keyword evidence="5" id="KW-0238">DNA-binding</keyword>
<feature type="region of interest" description="Disordered" evidence="9">
    <location>
        <begin position="112"/>
        <end position="142"/>
    </location>
</feature>
<dbReference type="InterPro" id="IPR035500">
    <property type="entry name" value="NHR-like_dom_sf"/>
</dbReference>
<evidence type="ECO:0000259" key="10">
    <source>
        <dbReference type="PROSITE" id="PS51030"/>
    </source>
</evidence>
<dbReference type="SUPFAM" id="SSF48508">
    <property type="entry name" value="Nuclear receptor ligand-binding domain"/>
    <property type="match status" value="1"/>
</dbReference>
<dbReference type="GO" id="GO:0000978">
    <property type="term" value="F:RNA polymerase II cis-regulatory region sequence-specific DNA binding"/>
    <property type="evidence" value="ECO:0007669"/>
    <property type="project" value="TreeGrafter"/>
</dbReference>
<evidence type="ECO:0000256" key="5">
    <source>
        <dbReference type="ARBA" id="ARBA00023125"/>
    </source>
</evidence>